<gene>
    <name evidence="2" type="ORF">DPMN_156227</name>
</gene>
<sequence>MTKNRKDKRKNRNSSGSNSDISDATNKFKIPKHRGPSGDSNSVSVSDILGEVNSVLYESSSSELEDASVFRTGDSRNSGTEHG</sequence>
<comment type="caution">
    <text evidence="2">The sequence shown here is derived from an EMBL/GenBank/DDBJ whole genome shotgun (WGS) entry which is preliminary data.</text>
</comment>
<reference evidence="2" key="2">
    <citation type="submission" date="2020-11" db="EMBL/GenBank/DDBJ databases">
        <authorList>
            <person name="McCartney M.A."/>
            <person name="Auch B."/>
            <person name="Kono T."/>
            <person name="Mallez S."/>
            <person name="Becker A."/>
            <person name="Gohl D.M."/>
            <person name="Silverstein K.A.T."/>
            <person name="Koren S."/>
            <person name="Bechman K.B."/>
            <person name="Herman A."/>
            <person name="Abrahante J.E."/>
            <person name="Garbe J."/>
        </authorList>
    </citation>
    <scope>NUCLEOTIDE SEQUENCE</scope>
    <source>
        <strain evidence="2">Duluth1</strain>
        <tissue evidence="2">Whole animal</tissue>
    </source>
</reference>
<dbReference type="EMBL" id="JAIWYP010000007">
    <property type="protein sequence ID" value="KAH3802549.1"/>
    <property type="molecule type" value="Genomic_DNA"/>
</dbReference>
<proteinExistence type="predicted"/>
<accession>A0A9D4JAN1</accession>
<evidence type="ECO:0000313" key="2">
    <source>
        <dbReference type="EMBL" id="KAH3802549.1"/>
    </source>
</evidence>
<dbReference type="AlphaFoldDB" id="A0A9D4JAN1"/>
<name>A0A9D4JAN1_DREPO</name>
<protein>
    <submittedName>
        <fullName evidence="2">Uncharacterized protein</fullName>
    </submittedName>
</protein>
<feature type="region of interest" description="Disordered" evidence="1">
    <location>
        <begin position="58"/>
        <end position="83"/>
    </location>
</feature>
<feature type="compositionally biased region" description="Basic residues" evidence="1">
    <location>
        <begin position="1"/>
        <end position="12"/>
    </location>
</feature>
<dbReference type="Proteomes" id="UP000828390">
    <property type="component" value="Unassembled WGS sequence"/>
</dbReference>
<evidence type="ECO:0000256" key="1">
    <source>
        <dbReference type="SAM" id="MobiDB-lite"/>
    </source>
</evidence>
<keyword evidence="3" id="KW-1185">Reference proteome</keyword>
<evidence type="ECO:0000313" key="3">
    <source>
        <dbReference type="Proteomes" id="UP000828390"/>
    </source>
</evidence>
<feature type="region of interest" description="Disordered" evidence="1">
    <location>
        <begin position="1"/>
        <end position="45"/>
    </location>
</feature>
<reference evidence="2" key="1">
    <citation type="journal article" date="2019" name="bioRxiv">
        <title>The Genome of the Zebra Mussel, Dreissena polymorpha: A Resource for Invasive Species Research.</title>
        <authorList>
            <person name="McCartney M.A."/>
            <person name="Auch B."/>
            <person name="Kono T."/>
            <person name="Mallez S."/>
            <person name="Zhang Y."/>
            <person name="Obille A."/>
            <person name="Becker A."/>
            <person name="Abrahante J.E."/>
            <person name="Garbe J."/>
            <person name="Badalamenti J.P."/>
            <person name="Herman A."/>
            <person name="Mangelson H."/>
            <person name="Liachko I."/>
            <person name="Sullivan S."/>
            <person name="Sone E.D."/>
            <person name="Koren S."/>
            <person name="Silverstein K.A.T."/>
            <person name="Beckman K.B."/>
            <person name="Gohl D.M."/>
        </authorList>
    </citation>
    <scope>NUCLEOTIDE SEQUENCE</scope>
    <source>
        <strain evidence="2">Duluth1</strain>
        <tissue evidence="2">Whole animal</tissue>
    </source>
</reference>
<organism evidence="2 3">
    <name type="scientific">Dreissena polymorpha</name>
    <name type="common">Zebra mussel</name>
    <name type="synonym">Mytilus polymorpha</name>
    <dbReference type="NCBI Taxonomy" id="45954"/>
    <lineage>
        <taxon>Eukaryota</taxon>
        <taxon>Metazoa</taxon>
        <taxon>Spiralia</taxon>
        <taxon>Lophotrochozoa</taxon>
        <taxon>Mollusca</taxon>
        <taxon>Bivalvia</taxon>
        <taxon>Autobranchia</taxon>
        <taxon>Heteroconchia</taxon>
        <taxon>Euheterodonta</taxon>
        <taxon>Imparidentia</taxon>
        <taxon>Neoheterodontei</taxon>
        <taxon>Myida</taxon>
        <taxon>Dreissenoidea</taxon>
        <taxon>Dreissenidae</taxon>
        <taxon>Dreissena</taxon>
    </lineage>
</organism>